<organism evidence="1 2">
    <name type="scientific">Lindgomyces ingoldianus</name>
    <dbReference type="NCBI Taxonomy" id="673940"/>
    <lineage>
        <taxon>Eukaryota</taxon>
        <taxon>Fungi</taxon>
        <taxon>Dikarya</taxon>
        <taxon>Ascomycota</taxon>
        <taxon>Pezizomycotina</taxon>
        <taxon>Dothideomycetes</taxon>
        <taxon>Pleosporomycetidae</taxon>
        <taxon>Pleosporales</taxon>
        <taxon>Lindgomycetaceae</taxon>
        <taxon>Lindgomyces</taxon>
    </lineage>
</organism>
<reference evidence="1" key="1">
    <citation type="journal article" date="2020" name="Stud. Mycol.">
        <title>101 Dothideomycetes genomes: a test case for predicting lifestyles and emergence of pathogens.</title>
        <authorList>
            <person name="Haridas S."/>
            <person name="Albert R."/>
            <person name="Binder M."/>
            <person name="Bloem J."/>
            <person name="Labutti K."/>
            <person name="Salamov A."/>
            <person name="Andreopoulos B."/>
            <person name="Baker S."/>
            <person name="Barry K."/>
            <person name="Bills G."/>
            <person name="Bluhm B."/>
            <person name="Cannon C."/>
            <person name="Castanera R."/>
            <person name="Culley D."/>
            <person name="Daum C."/>
            <person name="Ezra D."/>
            <person name="Gonzalez J."/>
            <person name="Henrissat B."/>
            <person name="Kuo A."/>
            <person name="Liang C."/>
            <person name="Lipzen A."/>
            <person name="Lutzoni F."/>
            <person name="Magnuson J."/>
            <person name="Mondo S."/>
            <person name="Nolan M."/>
            <person name="Ohm R."/>
            <person name="Pangilinan J."/>
            <person name="Park H.-J."/>
            <person name="Ramirez L."/>
            <person name="Alfaro M."/>
            <person name="Sun H."/>
            <person name="Tritt A."/>
            <person name="Yoshinaga Y."/>
            <person name="Zwiers L.-H."/>
            <person name="Turgeon B."/>
            <person name="Goodwin S."/>
            <person name="Spatafora J."/>
            <person name="Crous P."/>
            <person name="Grigoriev I."/>
        </authorList>
    </citation>
    <scope>NUCLEOTIDE SEQUENCE</scope>
    <source>
        <strain evidence="1">ATCC 200398</strain>
    </source>
</reference>
<sequence>MRPTSGQRKNADANDKPAIENEEDLEEQCDPANQIVDFDWEDLAVRYHHEMRQCQQHEEDLLKEYGELMDFFRVWVESGHAHETDRTYHRLRTRMTHVQSSEEHLEKTRNHYINVVKAFESALNLLNS</sequence>
<evidence type="ECO:0000313" key="2">
    <source>
        <dbReference type="Proteomes" id="UP000799755"/>
    </source>
</evidence>
<proteinExistence type="predicted"/>
<protein>
    <submittedName>
        <fullName evidence="1">Uncharacterized protein</fullName>
    </submittedName>
</protein>
<evidence type="ECO:0000313" key="1">
    <source>
        <dbReference type="EMBL" id="KAF2468151.1"/>
    </source>
</evidence>
<comment type="caution">
    <text evidence="1">The sequence shown here is derived from an EMBL/GenBank/DDBJ whole genome shotgun (WGS) entry which is preliminary data.</text>
</comment>
<name>A0ACB6QML8_9PLEO</name>
<dbReference type="Proteomes" id="UP000799755">
    <property type="component" value="Unassembled WGS sequence"/>
</dbReference>
<keyword evidence="2" id="KW-1185">Reference proteome</keyword>
<accession>A0ACB6QML8</accession>
<dbReference type="EMBL" id="MU003517">
    <property type="protein sequence ID" value="KAF2468151.1"/>
    <property type="molecule type" value="Genomic_DNA"/>
</dbReference>
<gene>
    <name evidence="1" type="ORF">BDR25DRAFT_305154</name>
</gene>